<keyword evidence="2" id="KW-1185">Reference proteome</keyword>
<reference evidence="1" key="1">
    <citation type="submission" date="2023-10" db="EMBL/GenBank/DDBJ databases">
        <authorList>
            <person name="Chen Y."/>
            <person name="Shah S."/>
            <person name="Dougan E. K."/>
            <person name="Thang M."/>
            <person name="Chan C."/>
        </authorList>
    </citation>
    <scope>NUCLEOTIDE SEQUENCE [LARGE SCALE GENOMIC DNA]</scope>
</reference>
<dbReference type="Proteomes" id="UP001189429">
    <property type="component" value="Unassembled WGS sequence"/>
</dbReference>
<gene>
    <name evidence="1" type="ORF">PCOR1329_LOCUS60100</name>
</gene>
<proteinExistence type="predicted"/>
<feature type="non-terminal residue" evidence="1">
    <location>
        <position position="52"/>
    </location>
</feature>
<evidence type="ECO:0000313" key="2">
    <source>
        <dbReference type="Proteomes" id="UP001189429"/>
    </source>
</evidence>
<sequence length="52" mass="5982">MVLLLLLRVRPAGGDIARPLAIRLWSIPRPGSCCLVRRRWRDEWTSIVGTRV</sequence>
<comment type="caution">
    <text evidence="1">The sequence shown here is derived from an EMBL/GenBank/DDBJ whole genome shotgun (WGS) entry which is preliminary data.</text>
</comment>
<protein>
    <submittedName>
        <fullName evidence="1">Uncharacterized protein</fullName>
    </submittedName>
</protein>
<dbReference type="EMBL" id="CAUYUJ010017510">
    <property type="protein sequence ID" value="CAK0875424.1"/>
    <property type="molecule type" value="Genomic_DNA"/>
</dbReference>
<organism evidence="1 2">
    <name type="scientific">Prorocentrum cordatum</name>
    <dbReference type="NCBI Taxonomy" id="2364126"/>
    <lineage>
        <taxon>Eukaryota</taxon>
        <taxon>Sar</taxon>
        <taxon>Alveolata</taxon>
        <taxon>Dinophyceae</taxon>
        <taxon>Prorocentrales</taxon>
        <taxon>Prorocentraceae</taxon>
        <taxon>Prorocentrum</taxon>
    </lineage>
</organism>
<accession>A0ABN9VPT4</accession>
<name>A0ABN9VPT4_9DINO</name>
<evidence type="ECO:0000313" key="1">
    <source>
        <dbReference type="EMBL" id="CAK0875424.1"/>
    </source>
</evidence>